<dbReference type="InterPro" id="IPR021352">
    <property type="entry name" value="DUF2971"/>
</dbReference>
<dbReference type="Pfam" id="PF11185">
    <property type="entry name" value="DUF2971"/>
    <property type="match status" value="1"/>
</dbReference>
<gene>
    <name evidence="1" type="ORF">SAMN05216402_2242</name>
</gene>
<accession>A0ABY0TGQ1</accession>
<proteinExistence type="predicted"/>
<dbReference type="RefSeq" id="WP_081346730.1">
    <property type="nucleotide sequence ID" value="NZ_FNKY01000001.1"/>
</dbReference>
<organism evidence="1 2">
    <name type="scientific">Nitrosospira multiformis</name>
    <dbReference type="NCBI Taxonomy" id="1231"/>
    <lineage>
        <taxon>Bacteria</taxon>
        <taxon>Pseudomonadati</taxon>
        <taxon>Pseudomonadota</taxon>
        <taxon>Betaproteobacteria</taxon>
        <taxon>Nitrosomonadales</taxon>
        <taxon>Nitrosomonadaceae</taxon>
        <taxon>Nitrosospira</taxon>
    </lineage>
</organism>
<keyword evidence="2" id="KW-1185">Reference proteome</keyword>
<name>A0ABY0TGQ1_9PROT</name>
<dbReference type="Proteomes" id="UP000183471">
    <property type="component" value="Unassembled WGS sequence"/>
</dbReference>
<comment type="caution">
    <text evidence="1">The sequence shown here is derived from an EMBL/GenBank/DDBJ whole genome shotgun (WGS) entry which is preliminary data.</text>
</comment>
<reference evidence="1 2" key="1">
    <citation type="submission" date="2016-10" db="EMBL/GenBank/DDBJ databases">
        <authorList>
            <person name="Varghese N."/>
            <person name="Submissions S."/>
        </authorList>
    </citation>
    <scope>NUCLEOTIDE SEQUENCE [LARGE SCALE GENOMIC DNA]</scope>
    <source>
        <strain evidence="1 2">Nl1</strain>
    </source>
</reference>
<evidence type="ECO:0000313" key="1">
    <source>
        <dbReference type="EMBL" id="SDQ77664.1"/>
    </source>
</evidence>
<protein>
    <recommendedName>
        <fullName evidence="3">DUF2971 family protein</fullName>
    </recommendedName>
</protein>
<sequence>MTKEAQEMILTPEQFQLWLQLEGIFMPEATKKKNSFYESGTKSEARFVHYTSAEAALNIINSKRMWMRNTRCMSDYREVQHGFEILQGFLSDKGKKDAFIKALDSCAPGAGDEAITLFDRWSDEIQWNTYIMSISEHDDKEDSHGRLSMWRAFGGNGARVGIVLKLPWYAEKAGTLNVSFSPVAYLPKDKAHEMMDKVIGNIDANSDFLRSVDRSLIVKAVFSMLEFSVECLKHEGFHEEREWRVICGPGRSPSLHIESSTEFFGGVPQLVYKLPLDVTVSESLSHLEFSRLFDRLIIGPSPYPLVMYQAFVEALRKAGVADAENRVVASGIPIRA</sequence>
<dbReference type="EMBL" id="FNKY01000001">
    <property type="protein sequence ID" value="SDQ77664.1"/>
    <property type="molecule type" value="Genomic_DNA"/>
</dbReference>
<evidence type="ECO:0000313" key="2">
    <source>
        <dbReference type="Proteomes" id="UP000183471"/>
    </source>
</evidence>
<evidence type="ECO:0008006" key="3">
    <source>
        <dbReference type="Google" id="ProtNLM"/>
    </source>
</evidence>